<dbReference type="PROSITE" id="PS00092">
    <property type="entry name" value="N6_MTASE"/>
    <property type="match status" value="1"/>
</dbReference>
<dbReference type="GO" id="GO:0032259">
    <property type="term" value="P:methylation"/>
    <property type="evidence" value="ECO:0007669"/>
    <property type="project" value="InterPro"/>
</dbReference>
<dbReference type="PANTHER" id="PTHR39444">
    <property type="entry name" value="SITE-SPECIFIC DNA-METHYLTRANSFERASE (ADENINE-SPECIFIC)"/>
    <property type="match status" value="1"/>
</dbReference>
<name>A0A9W7FJM2_9STRA</name>
<feature type="compositionally biased region" description="Basic and acidic residues" evidence="1">
    <location>
        <begin position="132"/>
        <end position="145"/>
    </location>
</feature>
<comment type="caution">
    <text evidence="2">The sequence shown here is derived from an EMBL/GenBank/DDBJ whole genome shotgun (WGS) entry which is preliminary data.</text>
</comment>
<dbReference type="PANTHER" id="PTHR39444:SF3">
    <property type="entry name" value="SITE-SPECIFIC DNA-METHYLTRANSFERASE (ADENINE-SPECIFIC)"/>
    <property type="match status" value="1"/>
</dbReference>
<organism evidence="2 3">
    <name type="scientific">Triparma verrucosa</name>
    <dbReference type="NCBI Taxonomy" id="1606542"/>
    <lineage>
        <taxon>Eukaryota</taxon>
        <taxon>Sar</taxon>
        <taxon>Stramenopiles</taxon>
        <taxon>Ochrophyta</taxon>
        <taxon>Bolidophyceae</taxon>
        <taxon>Parmales</taxon>
        <taxon>Triparmaceae</taxon>
        <taxon>Triparma</taxon>
    </lineage>
</organism>
<dbReference type="Proteomes" id="UP001165160">
    <property type="component" value="Unassembled WGS sequence"/>
</dbReference>
<feature type="region of interest" description="Disordered" evidence="1">
    <location>
        <begin position="63"/>
        <end position="157"/>
    </location>
</feature>
<evidence type="ECO:0000313" key="3">
    <source>
        <dbReference type="Proteomes" id="UP001165160"/>
    </source>
</evidence>
<feature type="compositionally biased region" description="Basic residues" evidence="1">
    <location>
        <begin position="121"/>
        <end position="131"/>
    </location>
</feature>
<accession>A0A9W7FJM2</accession>
<feature type="region of interest" description="Disordered" evidence="1">
    <location>
        <begin position="1"/>
        <end position="33"/>
    </location>
</feature>
<feature type="compositionally biased region" description="Acidic residues" evidence="1">
    <location>
        <begin position="100"/>
        <end position="117"/>
    </location>
</feature>
<dbReference type="GO" id="GO:0008168">
    <property type="term" value="F:methyltransferase activity"/>
    <property type="evidence" value="ECO:0007669"/>
    <property type="project" value="InterPro"/>
</dbReference>
<reference evidence="3" key="1">
    <citation type="journal article" date="2023" name="Commun. Biol.">
        <title>Genome analysis of Parmales, the sister group of diatoms, reveals the evolutionary specialization of diatoms from phago-mixotrophs to photoautotrophs.</title>
        <authorList>
            <person name="Ban H."/>
            <person name="Sato S."/>
            <person name="Yoshikawa S."/>
            <person name="Yamada K."/>
            <person name="Nakamura Y."/>
            <person name="Ichinomiya M."/>
            <person name="Sato N."/>
            <person name="Blanc-Mathieu R."/>
            <person name="Endo H."/>
            <person name="Kuwata A."/>
            <person name="Ogata H."/>
        </authorList>
    </citation>
    <scope>NUCLEOTIDE SEQUENCE [LARGE SCALE GENOMIC DNA]</scope>
    <source>
        <strain evidence="3">NIES 3699</strain>
    </source>
</reference>
<evidence type="ECO:0000256" key="1">
    <source>
        <dbReference type="SAM" id="MobiDB-lite"/>
    </source>
</evidence>
<dbReference type="AlphaFoldDB" id="A0A9W7FJM2"/>
<dbReference type="InterPro" id="IPR002052">
    <property type="entry name" value="DNA_methylase_N6_adenine_CS"/>
</dbReference>
<dbReference type="EMBL" id="BRXX01000462">
    <property type="protein sequence ID" value="GMI13244.1"/>
    <property type="molecule type" value="Genomic_DNA"/>
</dbReference>
<dbReference type="GO" id="GO:0003676">
    <property type="term" value="F:nucleic acid binding"/>
    <property type="evidence" value="ECO:0007669"/>
    <property type="project" value="InterPro"/>
</dbReference>
<gene>
    <name evidence="2" type="ORF">TrVE_jg12566</name>
</gene>
<feature type="compositionally biased region" description="Polar residues" evidence="1">
    <location>
        <begin position="1"/>
        <end position="12"/>
    </location>
</feature>
<protein>
    <submittedName>
        <fullName evidence="2">Uncharacterized protein</fullName>
    </submittedName>
</protein>
<sequence length="368" mass="42113">MWSALLESSSKIEQIGDELPDNFGGKQDSDEEGQQLADFVKERKKAMEVNEVKEATVAVAVDVAVGAEDEGGEKRGKKRLSKRERKDEKRKNKKKKIEVAAEEVVEEVVDEEVSEEGSSDKKKKKKKKQKKDKKEENEAKEKEVELEPAAPSLTPSFPYPVDSSDHCETPQIAYEHIKPLLDHLSSKSSTSLKIYDPYFCSGSVKTSLSSIGYPHCHNVKEDCYSVWSCSAAPESDVIITNPPYSDDHVEKLFTWLTSSVNKDKVWMCLLPQFFHKHEYYKRLTSSIHPFYIVPKKRYIYLPPSGFREKKKSDTHKKSSPFVSMWYVWGGRWNEELRNVEIGEEVERAWSKSGLRDLRRKGKGKGKGK</sequence>
<keyword evidence="3" id="KW-1185">Reference proteome</keyword>
<proteinExistence type="predicted"/>
<evidence type="ECO:0000313" key="2">
    <source>
        <dbReference type="EMBL" id="GMI13244.1"/>
    </source>
</evidence>